<dbReference type="InterPro" id="IPR001387">
    <property type="entry name" value="Cro/C1-type_HTH"/>
</dbReference>
<reference evidence="2 3" key="1">
    <citation type="journal article" date="2019" name="Int. J. Syst. Evol. Microbiol.">
        <title>The Global Catalogue of Microorganisms (GCM) 10K type strain sequencing project: providing services to taxonomists for standard genome sequencing and annotation.</title>
        <authorList>
            <consortium name="The Broad Institute Genomics Platform"/>
            <consortium name="The Broad Institute Genome Sequencing Center for Infectious Disease"/>
            <person name="Wu L."/>
            <person name="Ma J."/>
        </authorList>
    </citation>
    <scope>NUCLEOTIDE SEQUENCE [LARGE SCALE GENOMIC DNA]</scope>
    <source>
        <strain evidence="2 3">JCM 16001</strain>
    </source>
</reference>
<organism evidence="2 3">
    <name type="scientific">Glycomyces endophyticus</name>
    <dbReference type="NCBI Taxonomy" id="480996"/>
    <lineage>
        <taxon>Bacteria</taxon>
        <taxon>Bacillati</taxon>
        <taxon>Actinomycetota</taxon>
        <taxon>Actinomycetes</taxon>
        <taxon>Glycomycetales</taxon>
        <taxon>Glycomycetaceae</taxon>
        <taxon>Glycomyces</taxon>
    </lineage>
</organism>
<sequence length="898" mass="94516">MCAFGRVSPTPTDLAAAVAAGFVGERVGGWRRAARTTGPACGPAYHCGMSEPPTDARVNLRPLRKRAMMTQEELAAKAGVGTRTIRDIESGRVRPQPRTLRLILAALGLDGADLAALAAPPGAARVPAPVTLPSGTSAFTGRAESLAALDAAADAGSPVVLTGVGGAGKTMLALRWGHGSGDRFPGGRIYLDLRGFGPTGAVLDPDEAVRQLLLSAGVGPERVPVDPDARIAMYRSVMRGERRLLILDNARDAAQVRPLLPDAAQVHTVVISRRGLVALAASHGARVVEIGAFDRAESASLLERQLGAARVAAEPEAVERIADLCAGLPLALAIAGARAAAHRDRPLSAAADELERSRLDTLAVEDDSLDVRAVFSWSYRALEPDAARLFRLLALNPGPDFAAEAAARLHGGPAAAAARALRSLVDGHLVESDEHGRHRLHDLIRLYAEELLDAEPDRGAALDRLLDWYLRGADAGRATLYPAMIGVPLPPGDRPEWTADEAAAWMRAEWGNLIAAAESAAAGSGPAPFAWLLADVLRGYAWLNMLGSDGVRLGRAALTAAARADDALGLAAAGLALGAGLMRSNLLFEAIERLRDAADAARRADWPAGAASAEGNLSVACYHRGRMREGIGHAYAALHAFREIGESRAESTNLNMLGLFHSLMGDLDTGIDYLEQALKLTTATGNDPISVILLIHLAEIQVFSGRLDLAAARLDEAAALRGARIGRTGDFDGVRARHLLALGRVGEARALASHVVEERTSDTDHRVRAAALVTLADACDAAGDHGEAVALYDRVLAMTEHEATVFHRVEALVNRSGAVLRTGDAAAAAVAAAEALRTAREGDYRFLEGRALNVLARIDLETGRPERAADRAREALELHRATGHRAGEAESLRLLGGR</sequence>
<dbReference type="SMART" id="SM00028">
    <property type="entry name" value="TPR"/>
    <property type="match status" value="3"/>
</dbReference>
<dbReference type="InterPro" id="IPR011990">
    <property type="entry name" value="TPR-like_helical_dom_sf"/>
</dbReference>
<accession>A0ABN2GMR1</accession>
<dbReference type="CDD" id="cd00093">
    <property type="entry name" value="HTH_XRE"/>
    <property type="match status" value="1"/>
</dbReference>
<dbReference type="PANTHER" id="PTHR47691">
    <property type="entry name" value="REGULATOR-RELATED"/>
    <property type="match status" value="1"/>
</dbReference>
<keyword evidence="3" id="KW-1185">Reference proteome</keyword>
<dbReference type="InterPro" id="IPR019734">
    <property type="entry name" value="TPR_rpt"/>
</dbReference>
<dbReference type="SUPFAM" id="SSF52540">
    <property type="entry name" value="P-loop containing nucleoside triphosphate hydrolases"/>
    <property type="match status" value="1"/>
</dbReference>
<dbReference type="PRINTS" id="PR00364">
    <property type="entry name" value="DISEASERSIST"/>
</dbReference>
<dbReference type="SMART" id="SM00530">
    <property type="entry name" value="HTH_XRE"/>
    <property type="match status" value="1"/>
</dbReference>
<dbReference type="PANTHER" id="PTHR47691:SF3">
    <property type="entry name" value="HTH-TYPE TRANSCRIPTIONAL REGULATOR RV0890C-RELATED"/>
    <property type="match status" value="1"/>
</dbReference>
<dbReference type="Gene3D" id="3.40.50.300">
    <property type="entry name" value="P-loop containing nucleotide triphosphate hydrolases"/>
    <property type="match status" value="1"/>
</dbReference>
<protein>
    <submittedName>
        <fullName evidence="2">BTAD domain-containing putative transcriptional regulator</fullName>
    </submittedName>
</protein>
<dbReference type="SUPFAM" id="SSF48452">
    <property type="entry name" value="TPR-like"/>
    <property type="match status" value="2"/>
</dbReference>
<dbReference type="SUPFAM" id="SSF47413">
    <property type="entry name" value="lambda repressor-like DNA-binding domains"/>
    <property type="match status" value="1"/>
</dbReference>
<evidence type="ECO:0000259" key="1">
    <source>
        <dbReference type="PROSITE" id="PS50943"/>
    </source>
</evidence>
<dbReference type="InterPro" id="IPR010982">
    <property type="entry name" value="Lambda_DNA-bd_dom_sf"/>
</dbReference>
<dbReference type="EMBL" id="BAAAQF010000005">
    <property type="protein sequence ID" value="GAA1673152.1"/>
    <property type="molecule type" value="Genomic_DNA"/>
</dbReference>
<dbReference type="Pfam" id="PF01381">
    <property type="entry name" value="HTH_3"/>
    <property type="match status" value="1"/>
</dbReference>
<comment type="caution">
    <text evidence="2">The sequence shown here is derived from an EMBL/GenBank/DDBJ whole genome shotgun (WGS) entry which is preliminary data.</text>
</comment>
<gene>
    <name evidence="2" type="ORF">GCM10009830_19290</name>
</gene>
<dbReference type="PROSITE" id="PS50943">
    <property type="entry name" value="HTH_CROC1"/>
    <property type="match status" value="1"/>
</dbReference>
<feature type="domain" description="HTH cro/C1-type" evidence="1">
    <location>
        <begin position="60"/>
        <end position="114"/>
    </location>
</feature>
<evidence type="ECO:0000313" key="2">
    <source>
        <dbReference type="EMBL" id="GAA1673152.1"/>
    </source>
</evidence>
<dbReference type="Pfam" id="PF13424">
    <property type="entry name" value="TPR_12"/>
    <property type="match status" value="2"/>
</dbReference>
<dbReference type="Gene3D" id="1.25.40.10">
    <property type="entry name" value="Tetratricopeptide repeat domain"/>
    <property type="match status" value="2"/>
</dbReference>
<name>A0ABN2GMR1_9ACTN</name>
<proteinExistence type="predicted"/>
<evidence type="ECO:0000313" key="3">
    <source>
        <dbReference type="Proteomes" id="UP001499851"/>
    </source>
</evidence>
<dbReference type="InterPro" id="IPR027417">
    <property type="entry name" value="P-loop_NTPase"/>
</dbReference>
<dbReference type="Gene3D" id="1.10.260.40">
    <property type="entry name" value="lambda repressor-like DNA-binding domains"/>
    <property type="match status" value="1"/>
</dbReference>
<dbReference type="Proteomes" id="UP001499851">
    <property type="component" value="Unassembled WGS sequence"/>
</dbReference>